<accession>A0ABR2DH92</accession>
<evidence type="ECO:0000313" key="1">
    <source>
        <dbReference type="EMBL" id="KAK8538761.1"/>
    </source>
</evidence>
<name>A0ABR2DH92_9ROSI</name>
<comment type="caution">
    <text evidence="1">The sequence shown here is derived from an EMBL/GenBank/DDBJ whole genome shotgun (WGS) entry which is preliminary data.</text>
</comment>
<protein>
    <submittedName>
        <fullName evidence="1">Uncharacterized protein</fullName>
    </submittedName>
</protein>
<dbReference type="Proteomes" id="UP001472677">
    <property type="component" value="Unassembled WGS sequence"/>
</dbReference>
<dbReference type="EMBL" id="JBBPBM010000027">
    <property type="protein sequence ID" value="KAK8538761.1"/>
    <property type="molecule type" value="Genomic_DNA"/>
</dbReference>
<organism evidence="1 2">
    <name type="scientific">Hibiscus sabdariffa</name>
    <name type="common">roselle</name>
    <dbReference type="NCBI Taxonomy" id="183260"/>
    <lineage>
        <taxon>Eukaryota</taxon>
        <taxon>Viridiplantae</taxon>
        <taxon>Streptophyta</taxon>
        <taxon>Embryophyta</taxon>
        <taxon>Tracheophyta</taxon>
        <taxon>Spermatophyta</taxon>
        <taxon>Magnoliopsida</taxon>
        <taxon>eudicotyledons</taxon>
        <taxon>Gunneridae</taxon>
        <taxon>Pentapetalae</taxon>
        <taxon>rosids</taxon>
        <taxon>malvids</taxon>
        <taxon>Malvales</taxon>
        <taxon>Malvaceae</taxon>
        <taxon>Malvoideae</taxon>
        <taxon>Hibiscus</taxon>
    </lineage>
</organism>
<gene>
    <name evidence="1" type="ORF">V6N12_034469</name>
</gene>
<sequence length="69" mass="7835">MVDGRGDWDWDHLQGLLPATTLKRLVVCPIPKNSFGDDFPGWRWKDNRCFTVLGDAHIGGGFFEQPFEA</sequence>
<keyword evidence="2" id="KW-1185">Reference proteome</keyword>
<proteinExistence type="predicted"/>
<evidence type="ECO:0000313" key="2">
    <source>
        <dbReference type="Proteomes" id="UP001472677"/>
    </source>
</evidence>
<reference evidence="1 2" key="1">
    <citation type="journal article" date="2024" name="G3 (Bethesda)">
        <title>Genome assembly of Hibiscus sabdariffa L. provides insights into metabolisms of medicinal natural products.</title>
        <authorList>
            <person name="Kim T."/>
        </authorList>
    </citation>
    <scope>NUCLEOTIDE SEQUENCE [LARGE SCALE GENOMIC DNA]</scope>
    <source>
        <strain evidence="1">TK-2024</strain>
        <tissue evidence="1">Old leaves</tissue>
    </source>
</reference>